<evidence type="ECO:0008006" key="3">
    <source>
        <dbReference type="Google" id="ProtNLM"/>
    </source>
</evidence>
<dbReference type="Pfam" id="PF04682">
    <property type="entry name" value="Herpes_BTRF1"/>
    <property type="match status" value="1"/>
</dbReference>
<sequence length="412" mass="47086">MSQEKTFLNTETSVEMENVLKISSPTAKFTNGAVVISSTKVIFHVIHSKTLCMILEQKGETLPIPVLFSKIDNDSRNECMLHQKNNPSTSLIRILCSPHPYISGSRLCIGFQQGNNIVFYKQPMILTKEFAPCPVKLNTTIMINSSLQLDGAKPLFEFTEDLVYLDRMKKVQINESLNMLKEFDPEEPLGIRTLNMIQIGKPIMKKRSPPFPPNPDKAALHAKIFYAARHTPTIGSCPIRSFNTIMIMFRSHNTLHVIPSISINDIQRLFIKHVLLYRMGLENCMDDFVQVFHLLEELTEAQYNFFEGVVELAKSQLEDIVFSLNSISKHHFDAPVIVRTDHSAMKLALEKYFLMFPPVDKENAINFSASIIDIICRGISFERLVKFLERYLTVQEVARERNLVKMFALLSI</sequence>
<proteinExistence type="predicted"/>
<evidence type="ECO:0000313" key="2">
    <source>
        <dbReference type="Proteomes" id="UP000325694"/>
    </source>
</evidence>
<keyword evidence="2" id="KW-1185">Reference proteome</keyword>
<accession>Q8B3Z8</accession>
<dbReference type="GeneID" id="65101055"/>
<reference evidence="1 2" key="1">
    <citation type="journal article" date="2003" name="Virology">
        <title>A novel porcine gammaherpesvirus.</title>
        <authorList>
            <person name="Chmielewicz B."/>
            <person name="Goltz M."/>
            <person name="Franz T."/>
            <person name="Bauer C."/>
            <person name="Brema S."/>
            <person name="Ellerbrok H."/>
            <person name="Beckmann S."/>
            <person name="Rziha H.J."/>
            <person name="Lahrmann K.H."/>
            <person name="Romero C."/>
            <person name="Ehlers B."/>
        </authorList>
    </citation>
    <scope>NUCLEOTIDE SEQUENCE [LARGE SCALE GENOMIC DNA]</scope>
    <source>
        <strain evidence="1">489</strain>
    </source>
</reference>
<organism evidence="1 2">
    <name type="scientific">Suid gammaherpesvirus 5</name>
    <dbReference type="NCBI Taxonomy" id="1960251"/>
    <lineage>
        <taxon>Viruses</taxon>
        <taxon>Duplodnaviria</taxon>
        <taxon>Heunggongvirae</taxon>
        <taxon>Peploviricota</taxon>
        <taxon>Herviviricetes</taxon>
        <taxon>Herpesvirales</taxon>
        <taxon>Orthoherpesviridae</taxon>
        <taxon>Gammaherpesvirinae</taxon>
        <taxon>Macavirus</taxon>
        <taxon>Macavirus suidgamma5</taxon>
    </lineage>
</organism>
<protein>
    <recommendedName>
        <fullName evidence="3">Tegument protein UL88</fullName>
    </recommendedName>
</protein>
<dbReference type="EMBL" id="AY170316">
    <property type="protein sequence ID" value="AAO12327.1"/>
    <property type="molecule type" value="Genomic_DNA"/>
</dbReference>
<dbReference type="Proteomes" id="UP000325694">
    <property type="component" value="Segment"/>
</dbReference>
<dbReference type="KEGG" id="vg:65101055"/>
<dbReference type="InterPro" id="IPR006772">
    <property type="entry name" value="Herpes_BTRF1"/>
</dbReference>
<dbReference type="RefSeq" id="YP_010085971.1">
    <property type="nucleotide sequence ID" value="NC_055234.1"/>
</dbReference>
<name>Q8B3Z8_9GAMA</name>
<evidence type="ECO:0000313" key="1">
    <source>
        <dbReference type="EMBL" id="AAO12327.1"/>
    </source>
</evidence>